<dbReference type="InterPro" id="IPR045597">
    <property type="entry name" value="DUF6458"/>
</dbReference>
<proteinExistence type="predicted"/>
<dbReference type="EMBL" id="SGWW01000002">
    <property type="protein sequence ID" value="RZS57481.1"/>
    <property type="molecule type" value="Genomic_DNA"/>
</dbReference>
<evidence type="ECO:0000256" key="2">
    <source>
        <dbReference type="SAM" id="Phobius"/>
    </source>
</evidence>
<comment type="caution">
    <text evidence="4">The sequence shown here is derived from an EMBL/GenBank/DDBJ whole genome shotgun (WGS) entry which is preliminary data.</text>
</comment>
<sequence>MSIGFGIFLFVVGAILAFAINVAVEGVELLTIGYILMGAGVITVIIGVALMMRRRSAVTTERSGVDPASGERVTRRESSIDDPPVA</sequence>
<feature type="domain" description="DUF6458" evidence="3">
    <location>
        <begin position="1"/>
        <end position="65"/>
    </location>
</feature>
<dbReference type="Proteomes" id="UP000293519">
    <property type="component" value="Unassembled WGS sequence"/>
</dbReference>
<protein>
    <recommendedName>
        <fullName evidence="3">DUF6458 domain-containing protein</fullName>
    </recommendedName>
</protein>
<accession>A0A4Q7LSI8</accession>
<reference evidence="4 5" key="1">
    <citation type="journal article" date="2015" name="Stand. Genomic Sci.">
        <title>Genomic Encyclopedia of Bacterial and Archaeal Type Strains, Phase III: the genomes of soil and plant-associated and newly described type strains.</title>
        <authorList>
            <person name="Whitman W.B."/>
            <person name="Woyke T."/>
            <person name="Klenk H.P."/>
            <person name="Zhou Y."/>
            <person name="Lilburn T.G."/>
            <person name="Beck B.J."/>
            <person name="De Vos P."/>
            <person name="Vandamme P."/>
            <person name="Eisen J.A."/>
            <person name="Garrity G."/>
            <person name="Hugenholtz P."/>
            <person name="Kyrpides N.C."/>
        </authorList>
    </citation>
    <scope>NUCLEOTIDE SEQUENCE [LARGE SCALE GENOMIC DNA]</scope>
    <source>
        <strain evidence="4 5">CV2</strain>
    </source>
</reference>
<evidence type="ECO:0000313" key="5">
    <source>
        <dbReference type="Proteomes" id="UP000293519"/>
    </source>
</evidence>
<keyword evidence="2" id="KW-0812">Transmembrane</keyword>
<feature type="region of interest" description="Disordered" evidence="1">
    <location>
        <begin position="57"/>
        <end position="86"/>
    </location>
</feature>
<gene>
    <name evidence="4" type="ORF">EV141_1194</name>
</gene>
<keyword evidence="2" id="KW-0472">Membrane</keyword>
<evidence type="ECO:0000259" key="3">
    <source>
        <dbReference type="Pfam" id="PF20059"/>
    </source>
</evidence>
<keyword evidence="2" id="KW-1133">Transmembrane helix</keyword>
<dbReference type="Pfam" id="PF20059">
    <property type="entry name" value="DUF6458"/>
    <property type="match status" value="1"/>
</dbReference>
<keyword evidence="5" id="KW-1185">Reference proteome</keyword>
<name>A0A4Q7LSI8_9MICO</name>
<dbReference type="OrthoDB" id="4775046at2"/>
<feature type="transmembrane region" description="Helical" evidence="2">
    <location>
        <begin position="29"/>
        <end position="52"/>
    </location>
</feature>
<evidence type="ECO:0000256" key="1">
    <source>
        <dbReference type="SAM" id="MobiDB-lite"/>
    </source>
</evidence>
<dbReference type="AlphaFoldDB" id="A0A4Q7LSI8"/>
<organism evidence="4 5">
    <name type="scientific">Microcella putealis</name>
    <dbReference type="NCBI Taxonomy" id="337005"/>
    <lineage>
        <taxon>Bacteria</taxon>
        <taxon>Bacillati</taxon>
        <taxon>Actinomycetota</taxon>
        <taxon>Actinomycetes</taxon>
        <taxon>Micrococcales</taxon>
        <taxon>Microbacteriaceae</taxon>
        <taxon>Microcella</taxon>
    </lineage>
</organism>
<dbReference type="RefSeq" id="WP_130485048.1">
    <property type="nucleotide sequence ID" value="NZ_SGWW01000002.1"/>
</dbReference>
<evidence type="ECO:0000313" key="4">
    <source>
        <dbReference type="EMBL" id="RZS57481.1"/>
    </source>
</evidence>